<dbReference type="EMBL" id="QXFX01000142">
    <property type="protein sequence ID" value="KAE9129415.1"/>
    <property type="molecule type" value="Genomic_DNA"/>
</dbReference>
<evidence type="ECO:0000313" key="4">
    <source>
        <dbReference type="Proteomes" id="UP000429523"/>
    </source>
</evidence>
<feature type="compositionally biased region" description="Acidic residues" evidence="1">
    <location>
        <begin position="56"/>
        <end position="85"/>
    </location>
</feature>
<organism evidence="2 4">
    <name type="scientific">Phytophthora fragariae</name>
    <dbReference type="NCBI Taxonomy" id="53985"/>
    <lineage>
        <taxon>Eukaryota</taxon>
        <taxon>Sar</taxon>
        <taxon>Stramenopiles</taxon>
        <taxon>Oomycota</taxon>
        <taxon>Peronosporomycetes</taxon>
        <taxon>Peronosporales</taxon>
        <taxon>Peronosporaceae</taxon>
        <taxon>Phytophthora</taxon>
    </lineage>
</organism>
<feature type="region of interest" description="Disordered" evidence="1">
    <location>
        <begin position="50"/>
        <end position="128"/>
    </location>
</feature>
<feature type="compositionally biased region" description="Acidic residues" evidence="1">
    <location>
        <begin position="218"/>
        <end position="235"/>
    </location>
</feature>
<dbReference type="Proteomes" id="UP000488956">
    <property type="component" value="Unassembled WGS sequence"/>
</dbReference>
<sequence>MKIIVFVPRTLLPPPSPPLAGERLPSSESALALLLLSSVMGVNFNTPFDDVVSVGAEEEDDEDDDGDFEEDESDDEELDPSEFDDTALASDPSRLESSLELLSASEPEALGPTDPELETRSAVSDDDEDGKLLATAVELELDSTFKLAELVSALADAASEDVDATTDPLASDGDPPADPLAPEANKDPVDGVELDVELTESSIKDPEPEELGDRSPDDESAPFPPDEDAASELDADGGIAVTGAGLVAVAVGVERTRPLTTPVPGSMLMEPLSSMLESR</sequence>
<feature type="region of interest" description="Disordered" evidence="1">
    <location>
        <begin position="258"/>
        <end position="279"/>
    </location>
</feature>
<dbReference type="AlphaFoldDB" id="A0A6A3FM34"/>
<evidence type="ECO:0000313" key="3">
    <source>
        <dbReference type="EMBL" id="KAE9129415.1"/>
    </source>
</evidence>
<feature type="compositionally biased region" description="Low complexity" evidence="1">
    <location>
        <begin position="95"/>
        <end position="110"/>
    </location>
</feature>
<comment type="caution">
    <text evidence="2">The sequence shown here is derived from an EMBL/GenBank/DDBJ whole genome shotgun (WGS) entry which is preliminary data.</text>
</comment>
<evidence type="ECO:0000313" key="5">
    <source>
        <dbReference type="Proteomes" id="UP000488956"/>
    </source>
</evidence>
<dbReference type="Proteomes" id="UP000429523">
    <property type="component" value="Unassembled WGS sequence"/>
</dbReference>
<evidence type="ECO:0000256" key="1">
    <source>
        <dbReference type="SAM" id="MobiDB-lite"/>
    </source>
</evidence>
<feature type="region of interest" description="Disordered" evidence="1">
    <location>
        <begin position="159"/>
        <end position="237"/>
    </location>
</feature>
<reference evidence="2 4" key="1">
    <citation type="submission" date="2018-08" db="EMBL/GenBank/DDBJ databases">
        <title>Genomic investigation of the strawberry pathogen Phytophthora fragariae indicates pathogenicity is determined by transcriptional variation in three key races.</title>
        <authorList>
            <person name="Adams T.M."/>
            <person name="Armitage A.D."/>
            <person name="Sobczyk M.K."/>
            <person name="Bates H.J."/>
            <person name="Dunwell J.M."/>
            <person name="Nellist C.F."/>
            <person name="Harrison R.J."/>
        </authorList>
    </citation>
    <scope>NUCLEOTIDE SEQUENCE [LARGE SCALE GENOMIC DNA]</scope>
    <source>
        <strain evidence="2 4">NOV-9</strain>
        <strain evidence="3 5">ONT-3</strain>
    </source>
</reference>
<gene>
    <name evidence="2" type="ORF">PF009_g5291</name>
    <name evidence="3" type="ORF">PF010_g4193</name>
</gene>
<accession>A0A6A3FM34</accession>
<protein>
    <submittedName>
        <fullName evidence="2">Uncharacterized protein</fullName>
    </submittedName>
</protein>
<evidence type="ECO:0000313" key="2">
    <source>
        <dbReference type="EMBL" id="KAE8945040.1"/>
    </source>
</evidence>
<name>A0A6A3FM34_9STRA</name>
<feature type="compositionally biased region" description="Basic and acidic residues" evidence="1">
    <location>
        <begin position="202"/>
        <end position="217"/>
    </location>
</feature>
<proteinExistence type="predicted"/>
<dbReference type="EMBL" id="QXGF01000175">
    <property type="protein sequence ID" value="KAE8945040.1"/>
    <property type="molecule type" value="Genomic_DNA"/>
</dbReference>